<proteinExistence type="predicted"/>
<evidence type="ECO:0000313" key="1">
    <source>
        <dbReference type="EMBL" id="MBB6000041.1"/>
    </source>
</evidence>
<dbReference type="EMBL" id="JACHLY010000001">
    <property type="protein sequence ID" value="MBB6000041.1"/>
    <property type="molecule type" value="Genomic_DNA"/>
</dbReference>
<evidence type="ECO:0008006" key="3">
    <source>
        <dbReference type="Google" id="ProtNLM"/>
    </source>
</evidence>
<organism evidence="1 2">
    <name type="scientific">Streptomonospora salina</name>
    <dbReference type="NCBI Taxonomy" id="104205"/>
    <lineage>
        <taxon>Bacteria</taxon>
        <taxon>Bacillati</taxon>
        <taxon>Actinomycetota</taxon>
        <taxon>Actinomycetes</taxon>
        <taxon>Streptosporangiales</taxon>
        <taxon>Nocardiopsidaceae</taxon>
        <taxon>Streptomonospora</taxon>
    </lineage>
</organism>
<sequence length="61" mass="6908">MNIMDAFGDLGRPLRARDLCQASDLPIVSKSVENTRFKLKRLVDRGILAETKPGLFSRHRP</sequence>
<reference evidence="1 2" key="1">
    <citation type="submission" date="2020-08" db="EMBL/GenBank/DDBJ databases">
        <title>Sequencing the genomes of 1000 actinobacteria strains.</title>
        <authorList>
            <person name="Klenk H.-P."/>
        </authorList>
    </citation>
    <scope>NUCLEOTIDE SEQUENCE [LARGE SCALE GENOMIC DNA]</scope>
    <source>
        <strain evidence="1 2">DSM 44593</strain>
    </source>
</reference>
<keyword evidence="2" id="KW-1185">Reference proteome</keyword>
<evidence type="ECO:0000313" key="2">
    <source>
        <dbReference type="Proteomes" id="UP000578077"/>
    </source>
</evidence>
<dbReference type="Proteomes" id="UP000578077">
    <property type="component" value="Unassembled WGS sequence"/>
</dbReference>
<name>A0A841EKV6_9ACTN</name>
<dbReference type="RefSeq" id="WP_184639747.1">
    <property type="nucleotide sequence ID" value="NZ_BAABKT010000045.1"/>
</dbReference>
<comment type="caution">
    <text evidence="1">The sequence shown here is derived from an EMBL/GenBank/DDBJ whole genome shotgun (WGS) entry which is preliminary data.</text>
</comment>
<protein>
    <recommendedName>
        <fullName evidence="3">Transcriptional regulator</fullName>
    </recommendedName>
</protein>
<dbReference type="AlphaFoldDB" id="A0A841EKV6"/>
<gene>
    <name evidence="1" type="ORF">HNR25_003792</name>
</gene>
<accession>A0A841EKV6</accession>